<gene>
    <name evidence="1" type="primary">AVEN_95860_1</name>
    <name evidence="1" type="ORF">TNCV_2178971</name>
</gene>
<evidence type="ECO:0000313" key="2">
    <source>
        <dbReference type="Proteomes" id="UP000887159"/>
    </source>
</evidence>
<dbReference type="EMBL" id="BMAU01021361">
    <property type="protein sequence ID" value="GFY22636.1"/>
    <property type="molecule type" value="Genomic_DNA"/>
</dbReference>
<organism evidence="1 2">
    <name type="scientific">Trichonephila clavipes</name>
    <name type="common">Golden silk orbweaver</name>
    <name type="synonym">Nephila clavipes</name>
    <dbReference type="NCBI Taxonomy" id="2585209"/>
    <lineage>
        <taxon>Eukaryota</taxon>
        <taxon>Metazoa</taxon>
        <taxon>Ecdysozoa</taxon>
        <taxon>Arthropoda</taxon>
        <taxon>Chelicerata</taxon>
        <taxon>Arachnida</taxon>
        <taxon>Araneae</taxon>
        <taxon>Araneomorphae</taxon>
        <taxon>Entelegynae</taxon>
        <taxon>Araneoidea</taxon>
        <taxon>Nephilidae</taxon>
        <taxon>Trichonephila</taxon>
    </lineage>
</organism>
<evidence type="ECO:0000313" key="1">
    <source>
        <dbReference type="EMBL" id="GFY22636.1"/>
    </source>
</evidence>
<dbReference type="Proteomes" id="UP000887159">
    <property type="component" value="Unassembled WGS sequence"/>
</dbReference>
<evidence type="ECO:0008006" key="3">
    <source>
        <dbReference type="Google" id="ProtNLM"/>
    </source>
</evidence>
<accession>A0A8X7B7X1</accession>
<keyword evidence="2" id="KW-1185">Reference proteome</keyword>
<reference evidence="1" key="1">
    <citation type="submission" date="2020-08" db="EMBL/GenBank/DDBJ databases">
        <title>Multicomponent nature underlies the extraordinary mechanical properties of spider dragline silk.</title>
        <authorList>
            <person name="Kono N."/>
            <person name="Nakamura H."/>
            <person name="Mori M."/>
            <person name="Yoshida Y."/>
            <person name="Ohtoshi R."/>
            <person name="Malay A.D."/>
            <person name="Moran D.A.P."/>
            <person name="Tomita M."/>
            <person name="Numata K."/>
            <person name="Arakawa K."/>
        </authorList>
    </citation>
    <scope>NUCLEOTIDE SEQUENCE</scope>
</reference>
<proteinExistence type="predicted"/>
<dbReference type="PANTHER" id="PTHR47331:SF1">
    <property type="entry name" value="GAG-LIKE PROTEIN"/>
    <property type="match status" value="1"/>
</dbReference>
<dbReference type="PANTHER" id="PTHR47331">
    <property type="entry name" value="PHD-TYPE DOMAIN-CONTAINING PROTEIN"/>
    <property type="match status" value="1"/>
</dbReference>
<comment type="caution">
    <text evidence="1">The sequence shown here is derived from an EMBL/GenBank/DDBJ whole genome shotgun (WGS) entry which is preliminary data.</text>
</comment>
<dbReference type="AlphaFoldDB" id="A0A8X7B7X1"/>
<protein>
    <recommendedName>
        <fullName evidence="3">Peptidase aspartic putative domain-containing protein</fullName>
    </recommendedName>
</protein>
<sequence>MKFGNNGNLVLSPFDQSTPCLMMVLMNYQTKLRINHLTAVKSTFSALANAKPKGRCILDGGANKSFLLREVVELLDLKVVDKEALVIYTFGGEAAEKRTYDIVEITLQNVQTNKHIKIQAVVIDSITSARIRIPSKFIRNIALERRIELANNSTFERIHVLIGSDYISEILENEEFNFGRVKKLWSLETIGINPNNEVPLSDKEILKSFEQNTVYTIKKYETRLLWKEGRRELKNNYEIAKRRLLGLSKAFEKNEELCLKYDEIIKEHLRDGIIERVKRRFLGNCGDLERSLRSKRDETVKKMSQKISGKVPYRFVTIPPKRKRDLFEGHKQPENKLRNQFLALIYSPDDFTLYIYQSDTKKTPSLRERKQLRPKTTL</sequence>
<name>A0A8X7B7X1_TRICX</name>